<evidence type="ECO:0000313" key="2">
    <source>
        <dbReference type="Proteomes" id="UP000030624"/>
    </source>
</evidence>
<protein>
    <recommendedName>
        <fullName evidence="3">RNA-binding protein</fullName>
    </recommendedName>
</protein>
<name>A0A0A7GF20_GEOAI</name>
<accession>A0A0A7GF20</accession>
<evidence type="ECO:0000313" key="1">
    <source>
        <dbReference type="EMBL" id="AIY89532.1"/>
    </source>
</evidence>
<sequence length="63" mass="7241">MCESKVIFKKGEKEEVVMEDVVRIEVENGKIKMWGLLGEYDEVEGRIVLMDFRGHKIVVEGGE</sequence>
<gene>
    <name evidence="1" type="ORF">GACE_0478</name>
</gene>
<dbReference type="HOGENOM" id="CLU_200895_2_2_2"/>
<reference evidence="1 2" key="1">
    <citation type="journal article" date="2015" name="Appl. Environ. Microbiol.">
        <title>The Geoglobus acetivorans genome: Fe(III) reduction, acetate utilization, autotrophic growth, and degradation of aromatic compounds in a hyperthermophilic archaeon.</title>
        <authorList>
            <person name="Mardanov A.V."/>
            <person name="Slododkina G.B."/>
            <person name="Slobodkin A.I."/>
            <person name="Beletsky A.V."/>
            <person name="Gavrilov S.N."/>
            <person name="Kublanov I.V."/>
            <person name="Bonch-Osmolovskaya E.A."/>
            <person name="Skryabin K.G."/>
            <person name="Ravin N.V."/>
        </authorList>
    </citation>
    <scope>NUCLEOTIDE SEQUENCE [LARGE SCALE GENOMIC DNA]</scope>
    <source>
        <strain evidence="1 2">SBH6</strain>
    </source>
</reference>
<dbReference type="KEGG" id="gac:GACE_0478"/>
<dbReference type="Pfam" id="PF10133">
    <property type="entry name" value="CooT"/>
    <property type="match status" value="1"/>
</dbReference>
<organism evidence="1 2">
    <name type="scientific">Geoglobus acetivorans</name>
    <dbReference type="NCBI Taxonomy" id="565033"/>
    <lineage>
        <taxon>Archaea</taxon>
        <taxon>Methanobacteriati</taxon>
        <taxon>Methanobacteriota</taxon>
        <taxon>Archaeoglobi</taxon>
        <taxon>Archaeoglobales</taxon>
        <taxon>Archaeoglobaceae</taxon>
        <taxon>Geoglobus</taxon>
    </lineage>
</organism>
<dbReference type="EMBL" id="CP009552">
    <property type="protein sequence ID" value="AIY89532.1"/>
    <property type="molecule type" value="Genomic_DNA"/>
</dbReference>
<proteinExistence type="predicted"/>
<dbReference type="STRING" id="565033.GACE_0478"/>
<dbReference type="InterPro" id="IPR019300">
    <property type="entry name" value="CooT"/>
</dbReference>
<dbReference type="eggNOG" id="arCOG04856">
    <property type="taxonomic scope" value="Archaea"/>
</dbReference>
<dbReference type="AlphaFoldDB" id="A0A0A7GF20"/>
<dbReference type="GeneID" id="24797080"/>
<dbReference type="RefSeq" id="WP_048090876.1">
    <property type="nucleotide sequence ID" value="NZ_CP009552.1"/>
</dbReference>
<dbReference type="Proteomes" id="UP000030624">
    <property type="component" value="Chromosome"/>
</dbReference>
<evidence type="ECO:0008006" key="3">
    <source>
        <dbReference type="Google" id="ProtNLM"/>
    </source>
</evidence>